<dbReference type="AlphaFoldDB" id="A0AAD9JH43"/>
<proteinExistence type="predicted"/>
<gene>
    <name evidence="1" type="ORF">LSH36_325g03037</name>
</gene>
<sequence length="125" mass="14194">MTFLRNSVYLIRVVVELFSLGTGNIWNIRLEGNYLRDEAFQDRLSKFTANKSQFLYSSTKDPTGDHAGHEDNGGVYAVLPPLETFLDIPGHLRKRHFYEHDLTVSHFDGIDKSSADILVVGSVYM</sequence>
<keyword evidence="2" id="KW-1185">Reference proteome</keyword>
<dbReference type="EMBL" id="JAODUP010000325">
    <property type="protein sequence ID" value="KAK2152571.1"/>
    <property type="molecule type" value="Genomic_DNA"/>
</dbReference>
<evidence type="ECO:0000313" key="2">
    <source>
        <dbReference type="Proteomes" id="UP001208570"/>
    </source>
</evidence>
<evidence type="ECO:0000313" key="1">
    <source>
        <dbReference type="EMBL" id="KAK2152571.1"/>
    </source>
</evidence>
<dbReference type="Proteomes" id="UP001208570">
    <property type="component" value="Unassembled WGS sequence"/>
</dbReference>
<reference evidence="1" key="1">
    <citation type="journal article" date="2023" name="Mol. Biol. Evol.">
        <title>Third-Generation Sequencing Reveals the Adaptive Role of the Epigenome in Three Deep-Sea Polychaetes.</title>
        <authorList>
            <person name="Perez M."/>
            <person name="Aroh O."/>
            <person name="Sun Y."/>
            <person name="Lan Y."/>
            <person name="Juniper S.K."/>
            <person name="Young C.R."/>
            <person name="Angers B."/>
            <person name="Qian P.Y."/>
        </authorList>
    </citation>
    <scope>NUCLEOTIDE SEQUENCE</scope>
    <source>
        <strain evidence="1">P08H-3</strain>
    </source>
</reference>
<accession>A0AAD9JH43</accession>
<protein>
    <submittedName>
        <fullName evidence="1">Uncharacterized protein</fullName>
    </submittedName>
</protein>
<comment type="caution">
    <text evidence="1">The sequence shown here is derived from an EMBL/GenBank/DDBJ whole genome shotgun (WGS) entry which is preliminary data.</text>
</comment>
<name>A0AAD9JH43_9ANNE</name>
<organism evidence="1 2">
    <name type="scientific">Paralvinella palmiformis</name>
    <dbReference type="NCBI Taxonomy" id="53620"/>
    <lineage>
        <taxon>Eukaryota</taxon>
        <taxon>Metazoa</taxon>
        <taxon>Spiralia</taxon>
        <taxon>Lophotrochozoa</taxon>
        <taxon>Annelida</taxon>
        <taxon>Polychaeta</taxon>
        <taxon>Sedentaria</taxon>
        <taxon>Canalipalpata</taxon>
        <taxon>Terebellida</taxon>
        <taxon>Terebelliformia</taxon>
        <taxon>Alvinellidae</taxon>
        <taxon>Paralvinella</taxon>
    </lineage>
</organism>